<comment type="subunit">
    <text evidence="2">Heterodimer of an alpha and a beta subunit.</text>
</comment>
<comment type="caution">
    <text evidence="6">The sequence shown here is derived from an EMBL/GenBank/DDBJ whole genome shotgun (WGS) entry which is preliminary data.</text>
</comment>
<feature type="domain" description="Electron transfer flavoprotein alpha/beta-subunit N-terminal" evidence="5">
    <location>
        <begin position="14"/>
        <end position="199"/>
    </location>
</feature>
<evidence type="ECO:0000256" key="4">
    <source>
        <dbReference type="PIRSR" id="PIRSR000089-1"/>
    </source>
</evidence>
<dbReference type="AlphaFoldDB" id="A0A8J3ZHV9"/>
<dbReference type="Gene3D" id="3.40.50.620">
    <property type="entry name" value="HUPs"/>
    <property type="match status" value="1"/>
</dbReference>
<comment type="cofactor">
    <cofactor evidence="4">
        <name>FAD</name>
        <dbReference type="ChEBI" id="CHEBI:57692"/>
    </cofactor>
    <text evidence="4">Binds 1 FAD per dimer.</text>
</comment>
<dbReference type="GO" id="GO:0050660">
    <property type="term" value="F:flavin adenine dinucleotide binding"/>
    <property type="evidence" value="ECO:0007669"/>
    <property type="project" value="InterPro"/>
</dbReference>
<evidence type="ECO:0000259" key="5">
    <source>
        <dbReference type="SMART" id="SM00893"/>
    </source>
</evidence>
<keyword evidence="7" id="KW-1185">Reference proteome</keyword>
<dbReference type="InterPro" id="IPR014730">
    <property type="entry name" value="ETF_a/b_N"/>
</dbReference>
<dbReference type="InterPro" id="IPR014731">
    <property type="entry name" value="ETF_asu_C"/>
</dbReference>
<keyword evidence="4" id="KW-0274">FAD</keyword>
<feature type="binding site" evidence="4">
    <location>
        <begin position="276"/>
        <end position="283"/>
    </location>
    <ligand>
        <name>FAD</name>
        <dbReference type="ChEBI" id="CHEBI:57692"/>
    </ligand>
</feature>
<sequence>MIVPASGAAPARPVLVLAERRGYDGRVCRSTFALLTLARRLGVPAAVLDSVADTASVAELGRFGAGTVYMVTVPGADEFPIATRVETLVALARRDRPIAIMAAVGRVGQEVAARVAVRLGARFFDDVIDIRAAGAGPAVVHSMLAGSPLVESRVVGDIAVCAVRTDAVEPRESPVASTLREAAVPTPDRRRGARLVSRVRAAAAPRPELTAAPVIVAGGRGIGSRRSFELVHQLADALGGVAGGTHTAVELGWCDRDARIDIVGHVVHPQLYIALGVSGSVRHRAAIPDAGTVLAVDNDPAAPIFSIADLAVVGDVHQVVPELLMEIRRRRSTVTPRSATLRRNR</sequence>
<dbReference type="InterPro" id="IPR014729">
    <property type="entry name" value="Rossmann-like_a/b/a_fold"/>
</dbReference>
<dbReference type="PANTHER" id="PTHR43153">
    <property type="entry name" value="ELECTRON TRANSFER FLAVOPROTEIN ALPHA"/>
    <property type="match status" value="1"/>
</dbReference>
<comment type="similarity">
    <text evidence="1">Belongs to the ETF alpha-subunit/FixB family.</text>
</comment>
<dbReference type="GO" id="GO:0033539">
    <property type="term" value="P:fatty acid beta-oxidation using acyl-CoA dehydrogenase"/>
    <property type="evidence" value="ECO:0007669"/>
    <property type="project" value="TreeGrafter"/>
</dbReference>
<dbReference type="Pfam" id="PF01012">
    <property type="entry name" value="ETF"/>
    <property type="match status" value="1"/>
</dbReference>
<dbReference type="PIRSF" id="PIRSF000089">
    <property type="entry name" value="Electra_flavoP_a"/>
    <property type="match status" value="1"/>
</dbReference>
<dbReference type="SUPFAM" id="SSF52402">
    <property type="entry name" value="Adenine nucleotide alpha hydrolases-like"/>
    <property type="match status" value="1"/>
</dbReference>
<feature type="binding site" evidence="4">
    <location>
        <position position="220"/>
    </location>
    <ligand>
        <name>FAD</name>
        <dbReference type="ChEBI" id="CHEBI:57692"/>
    </ligand>
</feature>
<dbReference type="PANTHER" id="PTHR43153:SF1">
    <property type="entry name" value="ELECTRON TRANSFER FLAVOPROTEIN SUBUNIT ALPHA, MITOCHONDRIAL"/>
    <property type="match status" value="1"/>
</dbReference>
<comment type="function">
    <text evidence="3">The electron transfer flavoprotein serves as a specific electron acceptor for other dehydrogenases. It transfers the electrons to the main respiratory chain via ETF-ubiquinone oxidoreductase (ETF dehydrogenase).</text>
</comment>
<dbReference type="InterPro" id="IPR001308">
    <property type="entry name" value="ETF_a/FixB"/>
</dbReference>
<accession>A0A8J3ZHV9</accession>
<proteinExistence type="inferred from homology"/>
<dbReference type="GO" id="GO:0009055">
    <property type="term" value="F:electron transfer activity"/>
    <property type="evidence" value="ECO:0007669"/>
    <property type="project" value="InterPro"/>
</dbReference>
<dbReference type="InterPro" id="IPR029035">
    <property type="entry name" value="DHS-like_NAD/FAD-binding_dom"/>
</dbReference>
<reference evidence="6" key="1">
    <citation type="submission" date="2021-01" db="EMBL/GenBank/DDBJ databases">
        <title>Whole genome shotgun sequence of Virgisporangium aurantiacum NBRC 16421.</title>
        <authorList>
            <person name="Komaki H."/>
            <person name="Tamura T."/>
        </authorList>
    </citation>
    <scope>NUCLEOTIDE SEQUENCE</scope>
    <source>
        <strain evidence="6">NBRC 16421</strain>
    </source>
</reference>
<dbReference type="SMART" id="SM00893">
    <property type="entry name" value="ETF"/>
    <property type="match status" value="1"/>
</dbReference>
<dbReference type="Pfam" id="PF00766">
    <property type="entry name" value="ETF_alpha"/>
    <property type="match status" value="1"/>
</dbReference>
<dbReference type="RefSeq" id="WP_204007689.1">
    <property type="nucleotide sequence ID" value="NZ_BOPG01000076.1"/>
</dbReference>
<dbReference type="Gene3D" id="3.40.50.1220">
    <property type="entry name" value="TPP-binding domain"/>
    <property type="match status" value="1"/>
</dbReference>
<evidence type="ECO:0000256" key="2">
    <source>
        <dbReference type="ARBA" id="ARBA00011355"/>
    </source>
</evidence>
<organism evidence="6 7">
    <name type="scientific">Virgisporangium aurantiacum</name>
    <dbReference type="NCBI Taxonomy" id="175570"/>
    <lineage>
        <taxon>Bacteria</taxon>
        <taxon>Bacillati</taxon>
        <taxon>Actinomycetota</taxon>
        <taxon>Actinomycetes</taxon>
        <taxon>Micromonosporales</taxon>
        <taxon>Micromonosporaceae</taxon>
        <taxon>Virgisporangium</taxon>
    </lineage>
</organism>
<protein>
    <submittedName>
        <fullName evidence="6">Electron transfer flavoprotein subunit alpha</fullName>
    </submittedName>
</protein>
<dbReference type="SUPFAM" id="SSF52467">
    <property type="entry name" value="DHS-like NAD/FAD-binding domain"/>
    <property type="match status" value="1"/>
</dbReference>
<gene>
    <name evidence="6" type="primary">etfA</name>
    <name evidence="6" type="ORF">Vau01_097060</name>
</gene>
<dbReference type="Proteomes" id="UP000612585">
    <property type="component" value="Unassembled WGS sequence"/>
</dbReference>
<name>A0A8J3ZHV9_9ACTN</name>
<keyword evidence="4" id="KW-0285">Flavoprotein</keyword>
<evidence type="ECO:0000313" key="7">
    <source>
        <dbReference type="Proteomes" id="UP000612585"/>
    </source>
</evidence>
<evidence type="ECO:0000256" key="1">
    <source>
        <dbReference type="ARBA" id="ARBA00005817"/>
    </source>
</evidence>
<dbReference type="EMBL" id="BOPG01000076">
    <property type="protein sequence ID" value="GIJ62190.1"/>
    <property type="molecule type" value="Genomic_DNA"/>
</dbReference>
<evidence type="ECO:0000313" key="6">
    <source>
        <dbReference type="EMBL" id="GIJ62190.1"/>
    </source>
</evidence>
<evidence type="ECO:0000256" key="3">
    <source>
        <dbReference type="ARBA" id="ARBA00025649"/>
    </source>
</evidence>